<dbReference type="CDD" id="cd00590">
    <property type="entry name" value="RRM_SF"/>
    <property type="match status" value="1"/>
</dbReference>
<dbReference type="OMA" id="MQMFLGR"/>
<dbReference type="InterPro" id="IPR000504">
    <property type="entry name" value="RRM_dom"/>
</dbReference>
<dbReference type="SUPFAM" id="SSF54928">
    <property type="entry name" value="RNA-binding domain, RBD"/>
    <property type="match status" value="1"/>
</dbReference>
<dbReference type="Gene3D" id="3.30.70.330">
    <property type="match status" value="1"/>
</dbReference>
<protein>
    <recommendedName>
        <fullName evidence="3">RRM domain-containing protein</fullName>
    </recommendedName>
</protein>
<dbReference type="RefSeq" id="XP_030839960.1">
    <property type="nucleotide sequence ID" value="XM_030984100.1"/>
</dbReference>
<dbReference type="KEGG" id="spu:753625"/>
<dbReference type="GO" id="GO:0003723">
    <property type="term" value="F:RNA binding"/>
    <property type="evidence" value="ECO:0007669"/>
    <property type="project" value="UniProtKB-UniRule"/>
</dbReference>
<evidence type="ECO:0000313" key="4">
    <source>
        <dbReference type="EnsemblMetazoa" id="XP_030839960"/>
    </source>
</evidence>
<dbReference type="AlphaFoldDB" id="A0A7M7NQJ5"/>
<dbReference type="Pfam" id="PF00076">
    <property type="entry name" value="RRM_1"/>
    <property type="match status" value="1"/>
</dbReference>
<evidence type="ECO:0000259" key="3">
    <source>
        <dbReference type="PROSITE" id="PS50102"/>
    </source>
</evidence>
<keyword evidence="1" id="KW-0694">RNA-binding</keyword>
<evidence type="ECO:0000256" key="2">
    <source>
        <dbReference type="SAM" id="MobiDB-lite"/>
    </source>
</evidence>
<accession>A0A7M7NQJ5</accession>
<sequence>MKCQSVKEVNIEKQDAEMDLLDLEEEIFMDCVFDVPSEERSPPPSYATPPMFVPSIGRGVRRAINPLDIPLPQAYYDQLERKRKATHDIGNPLSSRPVNGAPKPKRGSGRSSTLPERVPRPHPRGRGRGRVMEDAFKKTKPSVLQVKELERIGLPNNGNGDVEEGKARLMQMFLGRQSQFEIETNFNAQYDSSGSSIRSAPTFDLRNDKDFPDMISKVMKGMPFKSSVGGSLDENLRRRARGLITKGKCQSSGDDGVSSSDGTGERRGKRSSCDADVDTSYEPPMSQHRTRSADENSSQVLEGPNVLELTGLPTNLSKEDLGDLLMGCGEIVEMRLLRDTDLGACIGLAYVRMENEEACELAVSSYHDMESPFSDRYDGEVPQLSVRILRS</sequence>
<reference evidence="4" key="2">
    <citation type="submission" date="2021-01" db="UniProtKB">
        <authorList>
            <consortium name="EnsemblMetazoa"/>
        </authorList>
    </citation>
    <scope>IDENTIFICATION</scope>
</reference>
<evidence type="ECO:0000256" key="1">
    <source>
        <dbReference type="PROSITE-ProRule" id="PRU00176"/>
    </source>
</evidence>
<dbReference type="InterPro" id="IPR035979">
    <property type="entry name" value="RBD_domain_sf"/>
</dbReference>
<dbReference type="InParanoid" id="A0A7M7NQJ5"/>
<feature type="region of interest" description="Disordered" evidence="2">
    <location>
        <begin position="243"/>
        <end position="300"/>
    </location>
</feature>
<name>A0A7M7NQJ5_STRPU</name>
<feature type="compositionally biased region" description="Basic residues" evidence="2">
    <location>
        <begin position="120"/>
        <end position="129"/>
    </location>
</feature>
<feature type="domain" description="RRM" evidence="3">
    <location>
        <begin position="305"/>
        <end position="391"/>
    </location>
</feature>
<proteinExistence type="predicted"/>
<dbReference type="GeneID" id="753625"/>
<organism evidence="4 5">
    <name type="scientific">Strongylocentrotus purpuratus</name>
    <name type="common">Purple sea urchin</name>
    <dbReference type="NCBI Taxonomy" id="7668"/>
    <lineage>
        <taxon>Eukaryota</taxon>
        <taxon>Metazoa</taxon>
        <taxon>Echinodermata</taxon>
        <taxon>Eleutherozoa</taxon>
        <taxon>Echinozoa</taxon>
        <taxon>Echinoidea</taxon>
        <taxon>Euechinoidea</taxon>
        <taxon>Echinacea</taxon>
        <taxon>Camarodonta</taxon>
        <taxon>Echinidea</taxon>
        <taxon>Strongylocentrotidae</taxon>
        <taxon>Strongylocentrotus</taxon>
    </lineage>
</organism>
<dbReference type="PROSITE" id="PS50102">
    <property type="entry name" value="RRM"/>
    <property type="match status" value="1"/>
</dbReference>
<dbReference type="Proteomes" id="UP000007110">
    <property type="component" value="Unassembled WGS sequence"/>
</dbReference>
<dbReference type="OrthoDB" id="3800936at2759"/>
<keyword evidence="5" id="KW-1185">Reference proteome</keyword>
<dbReference type="EnsemblMetazoa" id="XM_030984100">
    <property type="protein sequence ID" value="XP_030839960"/>
    <property type="gene ID" value="LOC753625"/>
</dbReference>
<evidence type="ECO:0000313" key="5">
    <source>
        <dbReference type="Proteomes" id="UP000007110"/>
    </source>
</evidence>
<feature type="compositionally biased region" description="Low complexity" evidence="2">
    <location>
        <begin position="251"/>
        <end position="262"/>
    </location>
</feature>
<reference evidence="5" key="1">
    <citation type="submission" date="2015-02" db="EMBL/GenBank/DDBJ databases">
        <title>Genome sequencing for Strongylocentrotus purpuratus.</title>
        <authorList>
            <person name="Murali S."/>
            <person name="Liu Y."/>
            <person name="Vee V."/>
            <person name="English A."/>
            <person name="Wang M."/>
            <person name="Skinner E."/>
            <person name="Han Y."/>
            <person name="Muzny D.M."/>
            <person name="Worley K.C."/>
            <person name="Gibbs R.A."/>
        </authorList>
    </citation>
    <scope>NUCLEOTIDE SEQUENCE</scope>
</reference>
<dbReference type="InterPro" id="IPR012677">
    <property type="entry name" value="Nucleotide-bd_a/b_plait_sf"/>
</dbReference>
<feature type="region of interest" description="Disordered" evidence="2">
    <location>
        <begin position="86"/>
        <end position="131"/>
    </location>
</feature>